<keyword evidence="1" id="KW-0175">Coiled coil</keyword>
<dbReference type="PROSITE" id="PS50848">
    <property type="entry name" value="START"/>
    <property type="match status" value="1"/>
</dbReference>
<dbReference type="Proteomes" id="UP001344447">
    <property type="component" value="Unassembled WGS sequence"/>
</dbReference>
<reference evidence="3 4" key="1">
    <citation type="submission" date="2023-11" db="EMBL/GenBank/DDBJ databases">
        <title>Dfirmibasis_genome.</title>
        <authorList>
            <person name="Edelbroek B."/>
            <person name="Kjellin J."/>
            <person name="Jerlstrom-Hultqvist J."/>
            <person name="Soderbom F."/>
        </authorList>
    </citation>
    <scope>NUCLEOTIDE SEQUENCE [LARGE SCALE GENOMIC DNA]</scope>
    <source>
        <strain evidence="3 4">TNS-C-14</strain>
    </source>
</reference>
<dbReference type="PANTHER" id="PTHR34560:SF1">
    <property type="entry name" value="START DOMAIN-CONTAINING PROTEIN"/>
    <property type="match status" value="1"/>
</dbReference>
<evidence type="ECO:0000313" key="3">
    <source>
        <dbReference type="EMBL" id="KAK5582885.1"/>
    </source>
</evidence>
<feature type="coiled-coil region" evidence="1">
    <location>
        <begin position="29"/>
        <end position="99"/>
    </location>
</feature>
<dbReference type="AlphaFoldDB" id="A0AAN7UAL3"/>
<dbReference type="InterPro" id="IPR023393">
    <property type="entry name" value="START-like_dom_sf"/>
</dbReference>
<dbReference type="PANTHER" id="PTHR34560">
    <property type="entry name" value="POLYKETIDE CYCLASE/DEHYDRASE/LIPID TRANSPORT SUPERFAMILY PROTEIN"/>
    <property type="match status" value="1"/>
</dbReference>
<proteinExistence type="predicted"/>
<dbReference type="Gene3D" id="3.30.530.20">
    <property type="match status" value="1"/>
</dbReference>
<dbReference type="Pfam" id="PF01852">
    <property type="entry name" value="START"/>
    <property type="match status" value="1"/>
</dbReference>
<dbReference type="CDD" id="cd08877">
    <property type="entry name" value="START_2"/>
    <property type="match status" value="1"/>
</dbReference>
<keyword evidence="4" id="KW-1185">Reference proteome</keyword>
<comment type="caution">
    <text evidence="3">The sequence shown here is derived from an EMBL/GenBank/DDBJ whole genome shotgun (WGS) entry which is preliminary data.</text>
</comment>
<accession>A0AAN7UAL3</accession>
<dbReference type="InterPro" id="IPR002913">
    <property type="entry name" value="START_lipid-bd_dom"/>
</dbReference>
<evidence type="ECO:0000256" key="1">
    <source>
        <dbReference type="SAM" id="Coils"/>
    </source>
</evidence>
<evidence type="ECO:0000313" key="4">
    <source>
        <dbReference type="Proteomes" id="UP001344447"/>
    </source>
</evidence>
<evidence type="ECO:0000259" key="2">
    <source>
        <dbReference type="PROSITE" id="PS50848"/>
    </source>
</evidence>
<organism evidence="3 4">
    <name type="scientific">Dictyostelium firmibasis</name>
    <dbReference type="NCBI Taxonomy" id="79012"/>
    <lineage>
        <taxon>Eukaryota</taxon>
        <taxon>Amoebozoa</taxon>
        <taxon>Evosea</taxon>
        <taxon>Eumycetozoa</taxon>
        <taxon>Dictyostelia</taxon>
        <taxon>Dictyosteliales</taxon>
        <taxon>Dictyosteliaceae</taxon>
        <taxon>Dictyostelium</taxon>
    </lineage>
</organism>
<sequence>MINNSVIEYIENIENQYNEIIKLCNLEKLRSAYNNLLNLEQLLETIQNNITEHNNNDHNDELYLKLEELIKKIKLEERLIKLKQEAIEIEDLLKVLSSDYKSQGWQSIQNVDGIHSMYKEHGSGIHSVRIEGIIDQPIFNVCSIIMEADLYYTWIPRLLESRILNQDDRFKRLIYCRASCPWPVSDRDICLYGYGVDMLEEENQVVVVSRSIRDQDLIGNSSLKNPETFIPQVRDNTVRAKSEISGFTIKPISATQTYVQVVSLTDPNMKLLPKWLLNFVTTQFCHYLFVMLRKQASDVASSKEYQSRIESNPIYKEIKEKSDSYFNRIDFQKENNNNNNNNNLED</sequence>
<name>A0AAN7UAL3_9MYCE</name>
<gene>
    <name evidence="3" type="ORF">RB653_004474</name>
</gene>
<dbReference type="EMBL" id="JAVFKY010000001">
    <property type="protein sequence ID" value="KAK5582885.1"/>
    <property type="molecule type" value="Genomic_DNA"/>
</dbReference>
<protein>
    <recommendedName>
        <fullName evidence="2">START domain-containing protein</fullName>
    </recommendedName>
</protein>
<dbReference type="SUPFAM" id="SSF55961">
    <property type="entry name" value="Bet v1-like"/>
    <property type="match status" value="1"/>
</dbReference>
<dbReference type="GO" id="GO:0008289">
    <property type="term" value="F:lipid binding"/>
    <property type="evidence" value="ECO:0007669"/>
    <property type="project" value="InterPro"/>
</dbReference>
<feature type="domain" description="START" evidence="2">
    <location>
        <begin position="101"/>
        <end position="301"/>
    </location>
</feature>